<dbReference type="PANTHER" id="PTHR43300:SF11">
    <property type="entry name" value="ACETYLTRANSFERASE RV3034C-RELATED"/>
    <property type="match status" value="1"/>
</dbReference>
<evidence type="ECO:0000256" key="2">
    <source>
        <dbReference type="ARBA" id="ARBA00022679"/>
    </source>
</evidence>
<evidence type="ECO:0000313" key="6">
    <source>
        <dbReference type="EMBL" id="AAF24087.1"/>
    </source>
</evidence>
<protein>
    <submittedName>
        <fullName evidence="6">Acetyltransferase Vat</fullName>
    </submittedName>
</protein>
<dbReference type="InterPro" id="IPR001451">
    <property type="entry name" value="Hexapep"/>
</dbReference>
<evidence type="ECO:0000256" key="3">
    <source>
        <dbReference type="ARBA" id="ARBA00022737"/>
    </source>
</evidence>
<keyword evidence="6" id="KW-0614">Plasmid</keyword>
<dbReference type="EMBL" id="AF117258">
    <property type="protein sequence ID" value="AAF24087.1"/>
    <property type="molecule type" value="Genomic_DNA"/>
</dbReference>
<dbReference type="NCBIfam" id="NF000311">
    <property type="entry name" value="Vat_ABCDEFH"/>
    <property type="match status" value="1"/>
</dbReference>
<dbReference type="CDD" id="cd03349">
    <property type="entry name" value="LbH_XAT"/>
    <property type="match status" value="1"/>
</dbReference>
<dbReference type="RefSeq" id="WP_032489635.1">
    <property type="nucleotide sequence ID" value="NG_048537.1"/>
</dbReference>
<gene>
    <name evidence="6" type="primary">vat</name>
</gene>
<accession>Q7BRN1</accession>
<dbReference type="InterPro" id="IPR011004">
    <property type="entry name" value="Trimer_LpxA-like_sf"/>
</dbReference>
<dbReference type="Pfam" id="PF00132">
    <property type="entry name" value="Hexapep"/>
    <property type="match status" value="1"/>
</dbReference>
<dbReference type="NCBIfam" id="NF000101">
    <property type="entry name" value="stregram_VatA"/>
    <property type="match status" value="1"/>
</dbReference>
<dbReference type="PANTHER" id="PTHR43300">
    <property type="entry name" value="ACETYLTRANSFERASE"/>
    <property type="match status" value="1"/>
</dbReference>
<sequence>MNLNNDHGPDPENILPIKGNRNLQFIKPTITNENILVGEYSYYDSKRGESFEDQVLYHYEVIGDKLIIGRFCSIGPGTTFIMNGANHRMDGSTYPFHLFRMGWEKYMPSLKDLPLKGDIEIGNDVWIGRDVTIMPGVKIGDGAIIAAEAVVTKNVAPYSIVGGNPLKFIRKRFSDGVIEEWLALQWWNLDMKIINENLPFIINGDIEMLKRKRKLLDDT</sequence>
<dbReference type="GO" id="GO:0016746">
    <property type="term" value="F:acyltransferase activity"/>
    <property type="evidence" value="ECO:0007669"/>
    <property type="project" value="UniProtKB-KW"/>
</dbReference>
<dbReference type="KEGG" id="ag:AAA26683"/>
<keyword evidence="2 6" id="KW-0808">Transferase</keyword>
<dbReference type="InterPro" id="IPR018357">
    <property type="entry name" value="Hexapep_transf_CS"/>
</dbReference>
<dbReference type="AlphaFoldDB" id="Q7BRN1"/>
<keyword evidence="5" id="KW-0012">Acyltransferase</keyword>
<reference evidence="6" key="1">
    <citation type="journal article" date="1999" name="Plasmid">
        <title>Comparative analysis of staphylococcal plasmids carrying three streptogramin-resistance genes: vat-vgb-vga.</title>
        <authorList>
            <person name="Allignet J."/>
            <person name="El Solh N."/>
        </authorList>
    </citation>
    <scope>NUCLEOTIDE SEQUENCE</scope>
    <source>
        <strain evidence="6">BM3093</strain>
        <plasmid evidence="6">pIP680</plasmid>
    </source>
</reference>
<keyword evidence="3" id="KW-0677">Repeat</keyword>
<comment type="similarity">
    <text evidence="1">Belongs to the transferase hexapeptide repeat family.</text>
</comment>
<name>Q7BRN1_STAAU</name>
<dbReference type="GO" id="GO:0046677">
    <property type="term" value="P:response to antibiotic"/>
    <property type="evidence" value="ECO:0007669"/>
    <property type="project" value="UniProtKB-KW"/>
</dbReference>
<keyword evidence="4" id="KW-0046">Antibiotic resistance</keyword>
<proteinExistence type="inferred from homology"/>
<evidence type="ECO:0000256" key="1">
    <source>
        <dbReference type="ARBA" id="ARBA00007274"/>
    </source>
</evidence>
<evidence type="ECO:0000256" key="5">
    <source>
        <dbReference type="ARBA" id="ARBA00023315"/>
    </source>
</evidence>
<dbReference type="FunFam" id="2.160.10.10:FF:000037">
    <property type="entry name" value="Streptogramin A acetyltransferase"/>
    <property type="match status" value="1"/>
</dbReference>
<dbReference type="PROSITE" id="PS00101">
    <property type="entry name" value="HEXAPEP_TRANSFERASES"/>
    <property type="match status" value="1"/>
</dbReference>
<dbReference type="SMR" id="Q7BRN1"/>
<dbReference type="SUPFAM" id="SSF51161">
    <property type="entry name" value="Trimeric LpxA-like enzymes"/>
    <property type="match status" value="1"/>
</dbReference>
<geneLocation type="plasmid" evidence="6">
    <name>pIP680</name>
</geneLocation>
<organism evidence="6">
    <name type="scientific">Staphylococcus aureus</name>
    <dbReference type="NCBI Taxonomy" id="1280"/>
    <lineage>
        <taxon>Bacteria</taxon>
        <taxon>Bacillati</taxon>
        <taxon>Bacillota</taxon>
        <taxon>Bacilli</taxon>
        <taxon>Bacillales</taxon>
        <taxon>Staphylococcaceae</taxon>
        <taxon>Staphylococcus</taxon>
    </lineage>
</organism>
<dbReference type="InterPro" id="IPR050179">
    <property type="entry name" value="Trans_hexapeptide_repeat"/>
</dbReference>
<dbReference type="Gene3D" id="2.160.10.10">
    <property type="entry name" value="Hexapeptide repeat proteins"/>
    <property type="match status" value="1"/>
</dbReference>
<evidence type="ECO:0000256" key="4">
    <source>
        <dbReference type="ARBA" id="ARBA00023251"/>
    </source>
</evidence>